<keyword evidence="2 6" id="KW-0349">Heme</keyword>
<feature type="domain" description="Cytochrome c" evidence="7">
    <location>
        <begin position="43"/>
        <end position="128"/>
    </location>
</feature>
<dbReference type="InterPro" id="IPR009056">
    <property type="entry name" value="Cyt_c-like_dom"/>
</dbReference>
<organism evidence="8 9">
    <name type="scientific">Sediminibacterium goheungense</name>
    <dbReference type="NCBI Taxonomy" id="1086393"/>
    <lineage>
        <taxon>Bacteria</taxon>
        <taxon>Pseudomonadati</taxon>
        <taxon>Bacteroidota</taxon>
        <taxon>Chitinophagia</taxon>
        <taxon>Chitinophagales</taxon>
        <taxon>Chitinophagaceae</taxon>
        <taxon>Sediminibacterium</taxon>
    </lineage>
</organism>
<dbReference type="SUPFAM" id="SSF46626">
    <property type="entry name" value="Cytochrome c"/>
    <property type="match status" value="1"/>
</dbReference>
<dbReference type="Pfam" id="PF00034">
    <property type="entry name" value="Cytochrom_C"/>
    <property type="match status" value="1"/>
</dbReference>
<evidence type="ECO:0000259" key="7">
    <source>
        <dbReference type="PROSITE" id="PS51007"/>
    </source>
</evidence>
<dbReference type="GO" id="GO:0005506">
    <property type="term" value="F:iron ion binding"/>
    <property type="evidence" value="ECO:0007669"/>
    <property type="project" value="InterPro"/>
</dbReference>
<evidence type="ECO:0000256" key="1">
    <source>
        <dbReference type="ARBA" id="ARBA00022448"/>
    </source>
</evidence>
<dbReference type="InterPro" id="IPR002324">
    <property type="entry name" value="Cyt_c_ID"/>
</dbReference>
<keyword evidence="9" id="KW-1185">Reference proteome</keyword>
<evidence type="ECO:0000256" key="5">
    <source>
        <dbReference type="ARBA" id="ARBA00023004"/>
    </source>
</evidence>
<keyword evidence="4" id="KW-0249">Electron transport</keyword>
<dbReference type="Proteomes" id="UP000295741">
    <property type="component" value="Unassembled WGS sequence"/>
</dbReference>
<dbReference type="PRINTS" id="PR00606">
    <property type="entry name" value="CYTCHROMECID"/>
</dbReference>
<feature type="binding site" description="covalent" evidence="6">
    <location>
        <position position="57"/>
    </location>
    <ligand>
        <name>heme c</name>
        <dbReference type="ChEBI" id="CHEBI:61717"/>
    </ligand>
</feature>
<sequence>MKKYLVSLSMLALMAACGGKEEKKETAAAPAATTASSDLSSNPDYVKGLELIGKSDCLTCHKVSDKVIGPSYKDVAEKYENTEENIAMLAGKIIKGGQGVWGNIPMTPHPAITEDDAKAMVKYILLLKK</sequence>
<comment type="caution">
    <text evidence="8">The sequence shown here is derived from an EMBL/GenBank/DDBJ whole genome shotgun (WGS) entry which is preliminary data.</text>
</comment>
<dbReference type="InterPro" id="IPR036909">
    <property type="entry name" value="Cyt_c-like_dom_sf"/>
</dbReference>
<proteinExistence type="predicted"/>
<accession>A0A4R6IUT9</accession>
<evidence type="ECO:0000256" key="4">
    <source>
        <dbReference type="ARBA" id="ARBA00022982"/>
    </source>
</evidence>
<gene>
    <name evidence="8" type="ORF">BC659_1690</name>
</gene>
<dbReference type="RefSeq" id="WP_211340756.1">
    <property type="nucleotide sequence ID" value="NZ_SNWP01000011.1"/>
</dbReference>
<evidence type="ECO:0000256" key="2">
    <source>
        <dbReference type="ARBA" id="ARBA00022617"/>
    </source>
</evidence>
<keyword evidence="1" id="KW-0813">Transport</keyword>
<feature type="binding site" description="covalent" evidence="6">
    <location>
        <position position="106"/>
    </location>
    <ligand>
        <name>heme c</name>
        <dbReference type="ChEBI" id="CHEBI:61717"/>
    </ligand>
</feature>
<keyword evidence="5 6" id="KW-0408">Iron</keyword>
<evidence type="ECO:0000313" key="8">
    <source>
        <dbReference type="EMBL" id="TDO26384.1"/>
    </source>
</evidence>
<evidence type="ECO:0000313" key="9">
    <source>
        <dbReference type="Proteomes" id="UP000295741"/>
    </source>
</evidence>
<dbReference type="EMBL" id="SNWP01000011">
    <property type="protein sequence ID" value="TDO26384.1"/>
    <property type="molecule type" value="Genomic_DNA"/>
</dbReference>
<dbReference type="PROSITE" id="PS51007">
    <property type="entry name" value="CYTC"/>
    <property type="match status" value="1"/>
</dbReference>
<protein>
    <submittedName>
        <fullName evidence="8">Cytochrome c</fullName>
    </submittedName>
</protein>
<dbReference type="PROSITE" id="PS51257">
    <property type="entry name" value="PROKAR_LIPOPROTEIN"/>
    <property type="match status" value="1"/>
</dbReference>
<keyword evidence="3 6" id="KW-0479">Metal-binding</keyword>
<evidence type="ECO:0000256" key="3">
    <source>
        <dbReference type="ARBA" id="ARBA00022723"/>
    </source>
</evidence>
<dbReference type="Gene3D" id="1.10.760.10">
    <property type="entry name" value="Cytochrome c-like domain"/>
    <property type="match status" value="1"/>
</dbReference>
<dbReference type="GO" id="GO:0009055">
    <property type="term" value="F:electron transfer activity"/>
    <property type="evidence" value="ECO:0007669"/>
    <property type="project" value="InterPro"/>
</dbReference>
<name>A0A4R6IUT9_9BACT</name>
<dbReference type="AlphaFoldDB" id="A0A4R6IUT9"/>
<dbReference type="GO" id="GO:0020037">
    <property type="term" value="F:heme binding"/>
    <property type="evidence" value="ECO:0007669"/>
    <property type="project" value="InterPro"/>
</dbReference>
<reference evidence="8 9" key="1">
    <citation type="submission" date="2019-03" db="EMBL/GenBank/DDBJ databases">
        <title>Genomic Encyclopedia of Archaeal and Bacterial Type Strains, Phase II (KMG-II): from individual species to whole genera.</title>
        <authorList>
            <person name="Goeker M."/>
        </authorList>
    </citation>
    <scope>NUCLEOTIDE SEQUENCE [LARGE SCALE GENOMIC DNA]</scope>
    <source>
        <strain evidence="8 9">DSM 28323</strain>
    </source>
</reference>
<comment type="PTM">
    <text evidence="6">Binds 1 heme c group covalently per subunit.</text>
</comment>
<evidence type="ECO:0000256" key="6">
    <source>
        <dbReference type="PIRSR" id="PIRSR602324-1"/>
    </source>
</evidence>
<feature type="binding site" description="covalent" evidence="6">
    <location>
        <position position="61"/>
    </location>
    <ligand>
        <name>heme c</name>
        <dbReference type="ChEBI" id="CHEBI:61717"/>
    </ligand>
</feature>